<evidence type="ECO:0000313" key="1">
    <source>
        <dbReference type="EMBL" id="KTD54926.1"/>
    </source>
</evidence>
<dbReference type="RefSeq" id="WP_027270582.1">
    <property type="nucleotide sequence ID" value="NZ_CAAAJE010000008.1"/>
</dbReference>
<proteinExistence type="predicted"/>
<protein>
    <recommendedName>
        <fullName evidence="3">DUF1837 domain-containing protein</fullName>
    </recommendedName>
</protein>
<dbReference type="EMBL" id="LNYV01000036">
    <property type="protein sequence ID" value="KTD54926.1"/>
    <property type="molecule type" value="Genomic_DNA"/>
</dbReference>
<dbReference type="OrthoDB" id="1491003at2"/>
<comment type="caution">
    <text evidence="1">The sequence shown here is derived from an EMBL/GenBank/DDBJ whole genome shotgun (WGS) entry which is preliminary data.</text>
</comment>
<dbReference type="AlphaFoldDB" id="A0A0W0YEB8"/>
<sequence length="262" mass="29544">MSVIFASLVYENQTQQVILQGYNLLDNPSFNLFMNNDVASRLNDESESNEFKSLLRGLPLTGFGNKHLEDILSASIQEERDWAIAEALAETWLTHTHQVIWPWNMERDKRNARASLPGADLVGFIQSGSDTLLALGEVKLSGEKKYPPSVMSSMHQQIDNLLKNPESVAQLLKWLFSRCKANEFEPLYKASLAYYFNSGKSAITLFGVLVRETEANELDLQSHGEKLSKILSSPSLCNLIALYFPGKISEFHTRLKRSENES</sequence>
<evidence type="ECO:0008006" key="3">
    <source>
        <dbReference type="Google" id="ProtNLM"/>
    </source>
</evidence>
<dbReference type="eggNOG" id="ENOG502Z9NS">
    <property type="taxonomic scope" value="Bacteria"/>
</dbReference>
<dbReference type="PATRIC" id="fig|28087.4.peg.2710"/>
<accession>A0A0W0YEB8</accession>
<evidence type="ECO:0000313" key="2">
    <source>
        <dbReference type="Proteomes" id="UP000054621"/>
    </source>
</evidence>
<reference evidence="1 2" key="1">
    <citation type="submission" date="2015-11" db="EMBL/GenBank/DDBJ databases">
        <title>Genomic analysis of 38 Legionella species identifies large and diverse effector repertoires.</title>
        <authorList>
            <person name="Burstein D."/>
            <person name="Amaro F."/>
            <person name="Zusman T."/>
            <person name="Lifshitz Z."/>
            <person name="Cohen O."/>
            <person name="Gilbert J.A."/>
            <person name="Pupko T."/>
            <person name="Shuman H.A."/>
            <person name="Segal G."/>
        </authorList>
    </citation>
    <scope>NUCLEOTIDE SEQUENCE [LARGE SCALE GENOMIC DNA]</scope>
    <source>
        <strain evidence="1 2">Mt.St.Helens-4</strain>
    </source>
</reference>
<organism evidence="1 2">
    <name type="scientific">Legionella sainthelensi</name>
    <dbReference type="NCBI Taxonomy" id="28087"/>
    <lineage>
        <taxon>Bacteria</taxon>
        <taxon>Pseudomonadati</taxon>
        <taxon>Pseudomonadota</taxon>
        <taxon>Gammaproteobacteria</taxon>
        <taxon>Legionellales</taxon>
        <taxon>Legionellaceae</taxon>
        <taxon>Legionella</taxon>
    </lineage>
</organism>
<name>A0A0W0YEB8_9GAMM</name>
<dbReference type="STRING" id="28087.Lsai_2518"/>
<dbReference type="Proteomes" id="UP000054621">
    <property type="component" value="Unassembled WGS sequence"/>
</dbReference>
<gene>
    <name evidence="1" type="ORF">Lsai_2518</name>
</gene>